<reference evidence="4" key="1">
    <citation type="journal article" date="2015" name="Sci. Rep.">
        <title>Spliced leader RNA trans-splicing discovered in copepods.</title>
        <authorList>
            <person name="Yang F."/>
            <person name="Xu D."/>
            <person name="Zhuang Y."/>
            <person name="Yi X."/>
            <person name="Huang Y."/>
            <person name="Chen H."/>
            <person name="Lin S."/>
            <person name="Campbell D.A."/>
            <person name="Sturm N.R."/>
            <person name="Liu G."/>
            <person name="Zhang H."/>
        </authorList>
    </citation>
    <scope>NUCLEOTIDE SEQUENCE</scope>
</reference>
<keyword evidence="3" id="KW-0143">Chaperone</keyword>
<evidence type="ECO:0000256" key="2">
    <source>
        <dbReference type="ARBA" id="ARBA00022490"/>
    </source>
</evidence>
<evidence type="ECO:0000256" key="1">
    <source>
        <dbReference type="ARBA" id="ARBA00004496"/>
    </source>
</evidence>
<dbReference type="PANTHER" id="PTHR21162:SF0">
    <property type="entry name" value="P53 AND DNA DAMAGE-REGULATED PROTEIN 1"/>
    <property type="match status" value="1"/>
</dbReference>
<accession>A0A0U2TJP1</accession>
<evidence type="ECO:0000313" key="4">
    <source>
        <dbReference type="EMBL" id="ALS04393.1"/>
    </source>
</evidence>
<evidence type="ECO:0000256" key="3">
    <source>
        <dbReference type="ARBA" id="ARBA00023186"/>
    </source>
</evidence>
<proteinExistence type="evidence at transcript level"/>
<dbReference type="GO" id="GO:0005737">
    <property type="term" value="C:cytoplasm"/>
    <property type="evidence" value="ECO:0007669"/>
    <property type="project" value="UniProtKB-SubCell"/>
</dbReference>
<keyword evidence="2" id="KW-0963">Cytoplasm</keyword>
<dbReference type="InterPro" id="IPR030482">
    <property type="entry name" value="PDRG1"/>
</dbReference>
<dbReference type="EMBL" id="KT754559">
    <property type="protein sequence ID" value="ALS04393.1"/>
    <property type="molecule type" value="mRNA"/>
</dbReference>
<dbReference type="PANTHER" id="PTHR21162">
    <property type="entry name" value="P53 AND DNA DAMAGE-REGULATED PROTEIN"/>
    <property type="match status" value="1"/>
</dbReference>
<organism evidence="4">
    <name type="scientific">Acartia pacifica</name>
    <name type="common">Copepod</name>
    <dbReference type="NCBI Taxonomy" id="335913"/>
    <lineage>
        <taxon>Eukaryota</taxon>
        <taxon>Metazoa</taxon>
        <taxon>Ecdysozoa</taxon>
        <taxon>Arthropoda</taxon>
        <taxon>Crustacea</taxon>
        <taxon>Multicrustacea</taxon>
        <taxon>Hexanauplia</taxon>
        <taxon>Copepoda</taxon>
        <taxon>Calanoida</taxon>
        <taxon>Acartiidae</taxon>
        <taxon>Acartia</taxon>
    </lineage>
</organism>
<sequence length="147" mass="17041">MESNEVLLLLQGLETAGEKVLTIRQEVVDLDRRRNSNREAIRSLKNMSKVKDMSSEKVWIAVGNTFLHIPFTLAEERLEQDQKALDISINKLRSRLKDRVNDLRDIEGKKELQGFGLKALDRHELEMVHQTIQSNIPQTKKFDANQF</sequence>
<dbReference type="CDD" id="cd22860">
    <property type="entry name" value="PDRG1"/>
    <property type="match status" value="1"/>
</dbReference>
<comment type="subcellular location">
    <subcellularLocation>
        <location evidence="1">Cytoplasm</location>
    </subcellularLocation>
</comment>
<name>A0A0U2TJP1_ACAPC</name>
<protein>
    <submittedName>
        <fullName evidence="4">p53 and DNA damage-regulated protein 1</fullName>
    </submittedName>
</protein>
<dbReference type="SUPFAM" id="SSF46579">
    <property type="entry name" value="Prefoldin"/>
    <property type="match status" value="1"/>
</dbReference>
<dbReference type="AlphaFoldDB" id="A0A0U2TJP1"/>